<accession>A0A0R1S0G1</accession>
<dbReference type="STRING" id="1423747.FC69_GL000934"/>
<keyword evidence="1" id="KW-1133">Transmembrane helix</keyword>
<sequence>MRQIMNHNLFKDLVPNYLEHLTSQETNEQMSQHMTECEDCRQFLNSMQKDLTVTANSESKQETVDIDAFKKVKTQQRRKIRTIILSLLTLFIVLIAGYYFLFVHMWLANSNDVQPTITQQGNDITLTFETKNKHRYLMLINSSRPTKGYQYSLNMYEKWNDFSKANTILKKGTSVDYTFLDRNTLLLPKGKEYNGQKYHLTDKDVIRIKYRDKTQKIKLTDLYDSASKKK</sequence>
<dbReference type="eggNOG" id="COG5660">
    <property type="taxonomic scope" value="Bacteria"/>
</dbReference>
<evidence type="ECO:0000313" key="3">
    <source>
        <dbReference type="Proteomes" id="UP000051264"/>
    </source>
</evidence>
<gene>
    <name evidence="2" type="ORF">FC69_GL000934</name>
</gene>
<dbReference type="Proteomes" id="UP000051264">
    <property type="component" value="Unassembled WGS sequence"/>
</dbReference>
<feature type="transmembrane region" description="Helical" evidence="1">
    <location>
        <begin position="83"/>
        <end position="107"/>
    </location>
</feature>
<evidence type="ECO:0000313" key="2">
    <source>
        <dbReference type="EMBL" id="KRL62062.1"/>
    </source>
</evidence>
<dbReference type="PATRIC" id="fig|1423747.3.peg.954"/>
<organism evidence="2 3">
    <name type="scientific">Latilactobacillus fuchuensis DSM 14340 = JCM 11249</name>
    <dbReference type="NCBI Taxonomy" id="1423747"/>
    <lineage>
        <taxon>Bacteria</taxon>
        <taxon>Bacillati</taxon>
        <taxon>Bacillota</taxon>
        <taxon>Bacilli</taxon>
        <taxon>Lactobacillales</taxon>
        <taxon>Lactobacillaceae</taxon>
        <taxon>Latilactobacillus</taxon>
    </lineage>
</organism>
<keyword evidence="1" id="KW-0812">Transmembrane</keyword>
<dbReference type="EMBL" id="AZEX01000001">
    <property type="protein sequence ID" value="KRL62062.1"/>
    <property type="molecule type" value="Genomic_DNA"/>
</dbReference>
<protein>
    <recommendedName>
        <fullName evidence="4">Zinc-finger domain-containing protein</fullName>
    </recommendedName>
</protein>
<evidence type="ECO:0000256" key="1">
    <source>
        <dbReference type="SAM" id="Phobius"/>
    </source>
</evidence>
<keyword evidence="1" id="KW-0472">Membrane</keyword>
<name>A0A0R1S0G1_9LACO</name>
<comment type="caution">
    <text evidence="2">The sequence shown here is derived from an EMBL/GenBank/DDBJ whole genome shotgun (WGS) entry which is preliminary data.</text>
</comment>
<evidence type="ECO:0008006" key="4">
    <source>
        <dbReference type="Google" id="ProtNLM"/>
    </source>
</evidence>
<dbReference type="AlphaFoldDB" id="A0A0R1S0G1"/>
<proteinExistence type="predicted"/>
<reference evidence="2 3" key="1">
    <citation type="journal article" date="2015" name="Genome Announc.">
        <title>Expanding the biotechnology potential of lactobacilli through comparative genomics of 213 strains and associated genera.</title>
        <authorList>
            <person name="Sun Z."/>
            <person name="Harris H.M."/>
            <person name="McCann A."/>
            <person name="Guo C."/>
            <person name="Argimon S."/>
            <person name="Zhang W."/>
            <person name="Yang X."/>
            <person name="Jeffery I.B."/>
            <person name="Cooney J.C."/>
            <person name="Kagawa T.F."/>
            <person name="Liu W."/>
            <person name="Song Y."/>
            <person name="Salvetti E."/>
            <person name="Wrobel A."/>
            <person name="Rasinkangas P."/>
            <person name="Parkhill J."/>
            <person name="Rea M.C."/>
            <person name="O'Sullivan O."/>
            <person name="Ritari J."/>
            <person name="Douillard F.P."/>
            <person name="Paul Ross R."/>
            <person name="Yang R."/>
            <person name="Briner A.E."/>
            <person name="Felis G.E."/>
            <person name="de Vos W.M."/>
            <person name="Barrangou R."/>
            <person name="Klaenhammer T.R."/>
            <person name="Caufield P.W."/>
            <person name="Cui Y."/>
            <person name="Zhang H."/>
            <person name="O'Toole P.W."/>
        </authorList>
    </citation>
    <scope>NUCLEOTIDE SEQUENCE [LARGE SCALE GENOMIC DNA]</scope>
    <source>
        <strain evidence="2 3">DSM 14340</strain>
    </source>
</reference>